<gene>
    <name evidence="1" type="ORF">BBK82_00685</name>
</gene>
<dbReference type="InterPro" id="IPR011032">
    <property type="entry name" value="GroES-like_sf"/>
</dbReference>
<dbReference type="SUPFAM" id="SSF50129">
    <property type="entry name" value="GroES-like"/>
    <property type="match status" value="1"/>
</dbReference>
<evidence type="ECO:0000313" key="1">
    <source>
        <dbReference type="EMBL" id="ANZ34811.1"/>
    </source>
</evidence>
<keyword evidence="2" id="KW-1185">Reference proteome</keyword>
<proteinExistence type="predicted"/>
<name>A0A1B2HAR7_9PSEU</name>
<dbReference type="EMBL" id="CP016793">
    <property type="protein sequence ID" value="ANZ34811.1"/>
    <property type="molecule type" value="Genomic_DNA"/>
</dbReference>
<dbReference type="Pfam" id="PF11017">
    <property type="entry name" value="DUF2855"/>
    <property type="match status" value="1"/>
</dbReference>
<dbReference type="STRING" id="1586287.BBK82_00685"/>
<dbReference type="OrthoDB" id="8953110at2"/>
<dbReference type="RefSeq" id="WP_065913231.1">
    <property type="nucleotide sequence ID" value="NZ_CP016793.1"/>
</dbReference>
<dbReference type="Proteomes" id="UP000093053">
    <property type="component" value="Chromosome"/>
</dbReference>
<organism evidence="1 2">
    <name type="scientific">Lentzea guizhouensis</name>
    <dbReference type="NCBI Taxonomy" id="1586287"/>
    <lineage>
        <taxon>Bacteria</taxon>
        <taxon>Bacillati</taxon>
        <taxon>Actinomycetota</taxon>
        <taxon>Actinomycetes</taxon>
        <taxon>Pseudonocardiales</taxon>
        <taxon>Pseudonocardiaceae</taxon>
        <taxon>Lentzea</taxon>
    </lineage>
</organism>
<evidence type="ECO:0008006" key="3">
    <source>
        <dbReference type="Google" id="ProtNLM"/>
    </source>
</evidence>
<protein>
    <recommendedName>
        <fullName evidence="3">DUF2855 domain-containing protein</fullName>
    </recommendedName>
</protein>
<accession>A0A1B2HAR7</accession>
<sequence>MSAWTVFIDRTDLTRAEVLRHDVPAVSGGEALLRVDRVGLTANNVTYGVFGDAIGYWNFFPATAPRGIVPVWGFADVVESAVDGLPTGTRVYGYLPMSSHVVVRPSLDAGGFVDVSEHRTGLPSAYNRYFTTTGDPAYVAEHEDLQMLYRPLFYTSFLLADQLADNDHHGARSVVISSASSKTAFGTAVGLTRTHTVGLTSPRNAEFTRGLGCYDTVLTYDRITDLPRDPTAYLDFSGSPELRDALHDHLGAALVKDISIGLTHQDVRQDPRSEFFFAPSRMRDRIREWGPDGLATRFAAAWRSLTAQAAEQVRVEHREGPDALVAVWREVLGGGTRPDRAHVITC</sequence>
<dbReference type="KEGG" id="led:BBK82_00685"/>
<dbReference type="InterPro" id="IPR021276">
    <property type="entry name" value="DUF2855"/>
</dbReference>
<dbReference type="AlphaFoldDB" id="A0A1B2HAR7"/>
<reference evidence="1 2" key="1">
    <citation type="submission" date="2016-07" db="EMBL/GenBank/DDBJ databases">
        <title>Complete genome sequence of the Lentzea guizhouensis DHS C013.</title>
        <authorList>
            <person name="Cao C."/>
        </authorList>
    </citation>
    <scope>NUCLEOTIDE SEQUENCE [LARGE SCALE GENOMIC DNA]</scope>
    <source>
        <strain evidence="1 2">DHS C013</strain>
    </source>
</reference>
<evidence type="ECO:0000313" key="2">
    <source>
        <dbReference type="Proteomes" id="UP000093053"/>
    </source>
</evidence>